<gene>
    <name evidence="3" type="ORF">P154DRAFT_567023</name>
</gene>
<dbReference type="OrthoDB" id="20872at2759"/>
<dbReference type="EMBL" id="ML977649">
    <property type="protein sequence ID" value="KAF1994911.1"/>
    <property type="molecule type" value="Genomic_DNA"/>
</dbReference>
<feature type="region of interest" description="Disordered" evidence="1">
    <location>
        <begin position="543"/>
        <end position="583"/>
    </location>
</feature>
<proteinExistence type="predicted"/>
<reference evidence="3" key="1">
    <citation type="journal article" date="2020" name="Stud. Mycol.">
        <title>101 Dothideomycetes genomes: a test case for predicting lifestyles and emergence of pathogens.</title>
        <authorList>
            <person name="Haridas S."/>
            <person name="Albert R."/>
            <person name="Binder M."/>
            <person name="Bloem J."/>
            <person name="Labutti K."/>
            <person name="Salamov A."/>
            <person name="Andreopoulos B."/>
            <person name="Baker S."/>
            <person name="Barry K."/>
            <person name="Bills G."/>
            <person name="Bluhm B."/>
            <person name="Cannon C."/>
            <person name="Castanera R."/>
            <person name="Culley D."/>
            <person name="Daum C."/>
            <person name="Ezra D."/>
            <person name="Gonzalez J."/>
            <person name="Henrissat B."/>
            <person name="Kuo A."/>
            <person name="Liang C."/>
            <person name="Lipzen A."/>
            <person name="Lutzoni F."/>
            <person name="Magnuson J."/>
            <person name="Mondo S."/>
            <person name="Nolan M."/>
            <person name="Ohm R."/>
            <person name="Pangilinan J."/>
            <person name="Park H.-J."/>
            <person name="Ramirez L."/>
            <person name="Alfaro M."/>
            <person name="Sun H."/>
            <person name="Tritt A."/>
            <person name="Yoshinaga Y."/>
            <person name="Zwiers L.-H."/>
            <person name="Turgeon B."/>
            <person name="Goodwin S."/>
            <person name="Spatafora J."/>
            <person name="Crous P."/>
            <person name="Grigoriev I."/>
        </authorList>
    </citation>
    <scope>NUCLEOTIDE SEQUENCE</scope>
    <source>
        <strain evidence="3">CBS 123094</strain>
    </source>
</reference>
<feature type="region of interest" description="Disordered" evidence="1">
    <location>
        <begin position="628"/>
        <end position="740"/>
    </location>
</feature>
<evidence type="ECO:0000259" key="2">
    <source>
        <dbReference type="Pfam" id="PF06985"/>
    </source>
</evidence>
<dbReference type="AlphaFoldDB" id="A0A6A5W489"/>
<dbReference type="PANTHER" id="PTHR10622:SF10">
    <property type="entry name" value="HET DOMAIN-CONTAINING PROTEIN"/>
    <property type="match status" value="1"/>
</dbReference>
<dbReference type="Pfam" id="PF06985">
    <property type="entry name" value="HET"/>
    <property type="match status" value="1"/>
</dbReference>
<feature type="compositionally biased region" description="Acidic residues" evidence="1">
    <location>
        <begin position="552"/>
        <end position="564"/>
    </location>
</feature>
<feature type="compositionally biased region" description="Basic and acidic residues" evidence="1">
    <location>
        <begin position="628"/>
        <end position="662"/>
    </location>
</feature>
<sequence>MRLLHAKTFEFKDIIDPHTDTKYAILSHTWTSKEVVYNDLVYSLPSAQQRPEFAKVRFTAQQALEDGFEYIWVDSCCIDKSSSAELSESINSMYLLYKNAQICYIYLEDIFEPPPTGWTDDGDNDEPWTRSFVSSRWFTRGWTLQELIAPRKGVFYTKDWQRIGAKRELCLTLATHTRISSPTLLGEGFGRTLVAERMSWAANRITTRVEDIAYCLLGIFDINMPLLYGEGERAFLRLQHEIIKKTNDRSIFLWKATEESHTSFRSLFAQSPAEFAFFFNHNLYARSGRFEITQEGLEIDLALQPTSKEERASYDEVFGIVVYEGRTLYSVVLRHLGGTFFARVDASDIFQMDNLSQYLLEDAPPPKTFPVIIPHTLDEFIYESQYDSRLWGFYLAYHPVELQILKVKTNCIWDEEKKTVELKVREKDGDGPVETEIQLVLCEVSNPDQTYEIDLASKMYRPGGFQMLGTLGAEEGQNYAVHVKKQFFGDKLMNFVHVEYIVGDGLWNRPGAWTISSERKLTAGSRFRIRRITREESNVIQEYASQQRQEDNNESDIESVEETTESIGQTHTTTIKESTDVAKQRPLALPEKITEVVDKIVSAPSEETTEVVDRTVSRLSNDMTEVKEQILPSLREENTEDVPKETSSLTEEKASGCVKEETSPPYAKQTPSQAQDSITSNTGNAATLSSVDQAAPSSSKNPLTLRPKSWKTRLQALWTTSKGEKRNPRRLAGMLNRKRA</sequence>
<keyword evidence="4" id="KW-1185">Reference proteome</keyword>
<evidence type="ECO:0000313" key="3">
    <source>
        <dbReference type="EMBL" id="KAF1994911.1"/>
    </source>
</evidence>
<accession>A0A6A5W489</accession>
<feature type="domain" description="Heterokaryon incompatibility" evidence="2">
    <location>
        <begin position="23"/>
        <end position="146"/>
    </location>
</feature>
<protein>
    <submittedName>
        <fullName evidence="3">HET-domain-containing protein</fullName>
    </submittedName>
</protein>
<organism evidence="3 4">
    <name type="scientific">Amniculicola lignicola CBS 123094</name>
    <dbReference type="NCBI Taxonomy" id="1392246"/>
    <lineage>
        <taxon>Eukaryota</taxon>
        <taxon>Fungi</taxon>
        <taxon>Dikarya</taxon>
        <taxon>Ascomycota</taxon>
        <taxon>Pezizomycotina</taxon>
        <taxon>Dothideomycetes</taxon>
        <taxon>Pleosporomycetidae</taxon>
        <taxon>Pleosporales</taxon>
        <taxon>Amniculicolaceae</taxon>
        <taxon>Amniculicola</taxon>
    </lineage>
</organism>
<feature type="compositionally biased region" description="Polar residues" evidence="1">
    <location>
        <begin position="669"/>
        <end position="702"/>
    </location>
</feature>
<dbReference type="InterPro" id="IPR010730">
    <property type="entry name" value="HET"/>
</dbReference>
<name>A0A6A5W489_9PLEO</name>
<evidence type="ECO:0000313" key="4">
    <source>
        <dbReference type="Proteomes" id="UP000799779"/>
    </source>
</evidence>
<feature type="compositionally biased region" description="Polar residues" evidence="1">
    <location>
        <begin position="565"/>
        <end position="576"/>
    </location>
</feature>
<evidence type="ECO:0000256" key="1">
    <source>
        <dbReference type="SAM" id="MobiDB-lite"/>
    </source>
</evidence>
<dbReference type="Proteomes" id="UP000799779">
    <property type="component" value="Unassembled WGS sequence"/>
</dbReference>
<dbReference type="PANTHER" id="PTHR10622">
    <property type="entry name" value="HET DOMAIN-CONTAINING PROTEIN"/>
    <property type="match status" value="1"/>
</dbReference>